<evidence type="ECO:0000313" key="1">
    <source>
        <dbReference type="EMBL" id="MDC3985792.1"/>
    </source>
</evidence>
<dbReference type="EMBL" id="JAGTJJ010000031">
    <property type="protein sequence ID" value="MDC3985792.1"/>
    <property type="molecule type" value="Genomic_DNA"/>
</dbReference>
<accession>A0A9X4AWY6</accession>
<dbReference type="Proteomes" id="UP001151081">
    <property type="component" value="Unassembled WGS sequence"/>
</dbReference>
<gene>
    <name evidence="1" type="ORF">KEG57_35255</name>
</gene>
<protein>
    <submittedName>
        <fullName evidence="1">Uncharacterized protein</fullName>
    </submittedName>
</protein>
<name>A0A9X4AWY6_9BACT</name>
<sequence>MKVAPCVRSTCARVGLHGRTPGGALDGGGEVRGEISPEADAAGPRSTACFCGPSRLALDGREVEGLLPLDGGGEVRGEISPEADAAGPRSMLYFRRARTQGGGNAGGSTRTLDVTVRGYARTHPPRSTLDTLDGAVRSAPRSLPRG</sequence>
<dbReference type="AlphaFoldDB" id="A0A9X4AWY6"/>
<keyword evidence="2" id="KW-1185">Reference proteome</keyword>
<organism evidence="1 2">
    <name type="scientific">Polyangium jinanense</name>
    <dbReference type="NCBI Taxonomy" id="2829994"/>
    <lineage>
        <taxon>Bacteria</taxon>
        <taxon>Pseudomonadati</taxon>
        <taxon>Myxococcota</taxon>
        <taxon>Polyangia</taxon>
        <taxon>Polyangiales</taxon>
        <taxon>Polyangiaceae</taxon>
        <taxon>Polyangium</taxon>
    </lineage>
</organism>
<proteinExistence type="predicted"/>
<evidence type="ECO:0000313" key="2">
    <source>
        <dbReference type="Proteomes" id="UP001151081"/>
    </source>
</evidence>
<reference evidence="1 2" key="1">
    <citation type="submission" date="2021-04" db="EMBL/GenBank/DDBJ databases">
        <title>Genome analysis of Polyangium sp.</title>
        <authorList>
            <person name="Li Y."/>
            <person name="Wang J."/>
        </authorList>
    </citation>
    <scope>NUCLEOTIDE SEQUENCE [LARGE SCALE GENOMIC DNA]</scope>
    <source>
        <strain evidence="1 2">SDU14</strain>
    </source>
</reference>
<dbReference type="RefSeq" id="WP_272459244.1">
    <property type="nucleotide sequence ID" value="NZ_JAGTJJ010000031.1"/>
</dbReference>
<comment type="caution">
    <text evidence="1">The sequence shown here is derived from an EMBL/GenBank/DDBJ whole genome shotgun (WGS) entry which is preliminary data.</text>
</comment>